<dbReference type="Proteomes" id="UP000191153">
    <property type="component" value="Unassembled WGS sequence"/>
</dbReference>
<dbReference type="InterPro" id="IPR013785">
    <property type="entry name" value="Aldolase_TIM"/>
</dbReference>
<accession>A0A1T4NEE0</accession>
<dbReference type="AlphaFoldDB" id="A0A1T4NEE0"/>
<dbReference type="InterPro" id="IPR029000">
    <property type="entry name" value="Cyclophilin-like_dom_sf"/>
</dbReference>
<dbReference type="Gene3D" id="2.40.100.10">
    <property type="entry name" value="Cyclophilin-like"/>
    <property type="match status" value="1"/>
</dbReference>
<reference evidence="3 4" key="1">
    <citation type="submission" date="2017-02" db="EMBL/GenBank/DDBJ databases">
        <authorList>
            <person name="Peterson S.W."/>
        </authorList>
    </citation>
    <scope>NUCLEOTIDE SEQUENCE [LARGE SCALE GENOMIC DNA]</scope>
    <source>
        <strain evidence="3 4">ATCC 700028</strain>
    </source>
</reference>
<gene>
    <name evidence="3" type="ORF">SAMN02745174_01517</name>
</gene>
<evidence type="ECO:0008006" key="5">
    <source>
        <dbReference type="Google" id="ProtNLM"/>
    </source>
</evidence>
<name>A0A1T4NEE0_9FUSO</name>
<dbReference type="SUPFAM" id="SSF50891">
    <property type="entry name" value="Cyclophilin-like"/>
    <property type="match status" value="1"/>
</dbReference>
<dbReference type="STRING" id="180163.SAMN02745174_01517"/>
<dbReference type="SUPFAM" id="SSF51445">
    <property type="entry name" value="(Trans)glycosidases"/>
    <property type="match status" value="1"/>
</dbReference>
<feature type="domain" description="6-phospho-N-acetylmuramidase N-terminal" evidence="2">
    <location>
        <begin position="4"/>
        <end position="237"/>
    </location>
</feature>
<dbReference type="InterPro" id="IPR043797">
    <property type="entry name" value="MupG_N"/>
</dbReference>
<dbReference type="EMBL" id="FUWX01000010">
    <property type="protein sequence ID" value="SJZ77485.1"/>
    <property type="molecule type" value="Genomic_DNA"/>
</dbReference>
<evidence type="ECO:0000313" key="3">
    <source>
        <dbReference type="EMBL" id="SJZ77485.1"/>
    </source>
</evidence>
<sequence>MREIGISIYPFHGTIEENKEYIKLAAKYGYTRIFTCLLSVQGDKELILKEFKETIEYANSFGMKVIVDVAPNIFNDLEISYDDLRFFHDIGAYGVRLDVGFTGNEESLMTFNKYDLAIEINMSNNTNYVDTIMDFIPNTDKLLGCHNFYPHRYTGLSREQFRNCTKRFKRYSLTTAAFVNAKSGTFGPWPVDDGLCTLEEHRDLAIEIQGRDLFSEGIDCVIISNCFASEEELSSLANINRSLLELEVNLENNIPTIEKKIVLDELHFNRGDISEYVIRSTQPRVKYKGLEFKLFNSPEVIKKGDILIESSLYGHYAGEMQIALKDMKNSGKTNVVGKIKEEYIYLLDRIKPWQKFKLIEK</sequence>
<feature type="domain" description="6-phospho-N-acetylmuramidase C-terminal" evidence="1">
    <location>
        <begin position="244"/>
        <end position="358"/>
    </location>
</feature>
<dbReference type="OrthoDB" id="5809921at2"/>
<dbReference type="PANTHER" id="PTHR38435:SF1">
    <property type="entry name" value="DUF871 DOMAIN-CONTAINING PROTEIN"/>
    <property type="match status" value="1"/>
</dbReference>
<dbReference type="Gene3D" id="3.20.20.70">
    <property type="entry name" value="Aldolase class I"/>
    <property type="match status" value="1"/>
</dbReference>
<dbReference type="InterPro" id="IPR043894">
    <property type="entry name" value="MupG_C"/>
</dbReference>
<proteinExistence type="predicted"/>
<dbReference type="RefSeq" id="WP_078694003.1">
    <property type="nucleotide sequence ID" value="NZ_FUWX01000010.1"/>
</dbReference>
<evidence type="ECO:0000259" key="2">
    <source>
        <dbReference type="Pfam" id="PF19200"/>
    </source>
</evidence>
<dbReference type="Pfam" id="PF05913">
    <property type="entry name" value="MupG_C"/>
    <property type="match status" value="1"/>
</dbReference>
<dbReference type="InterPro" id="IPR017853">
    <property type="entry name" value="GH"/>
</dbReference>
<organism evidence="3 4">
    <name type="scientific">Cetobacterium ceti</name>
    <dbReference type="NCBI Taxonomy" id="180163"/>
    <lineage>
        <taxon>Bacteria</taxon>
        <taxon>Fusobacteriati</taxon>
        <taxon>Fusobacteriota</taxon>
        <taxon>Fusobacteriia</taxon>
        <taxon>Fusobacteriales</taxon>
        <taxon>Fusobacteriaceae</taxon>
        <taxon>Cetobacterium</taxon>
    </lineage>
</organism>
<evidence type="ECO:0000313" key="4">
    <source>
        <dbReference type="Proteomes" id="UP000191153"/>
    </source>
</evidence>
<evidence type="ECO:0000259" key="1">
    <source>
        <dbReference type="Pfam" id="PF05913"/>
    </source>
</evidence>
<keyword evidence="4" id="KW-1185">Reference proteome</keyword>
<dbReference type="InterPro" id="IPR008589">
    <property type="entry name" value="MupG"/>
</dbReference>
<protein>
    <recommendedName>
        <fullName evidence="5">Outer surface protein</fullName>
    </recommendedName>
</protein>
<dbReference type="PANTHER" id="PTHR38435">
    <property type="match status" value="1"/>
</dbReference>
<dbReference type="Pfam" id="PF19200">
    <property type="entry name" value="MupG_N"/>
    <property type="match status" value="1"/>
</dbReference>